<evidence type="ECO:0008006" key="3">
    <source>
        <dbReference type="Google" id="ProtNLM"/>
    </source>
</evidence>
<name>A0A6P2VVP7_BURL3</name>
<evidence type="ECO:0000313" key="2">
    <source>
        <dbReference type="Proteomes" id="UP000494110"/>
    </source>
</evidence>
<organism evidence="1 2">
    <name type="scientific">Burkholderia lata (strain ATCC 17760 / DSM 23089 / LMG 22485 / NCIMB 9086 / R18194 / 383)</name>
    <dbReference type="NCBI Taxonomy" id="482957"/>
    <lineage>
        <taxon>Bacteria</taxon>
        <taxon>Pseudomonadati</taxon>
        <taxon>Pseudomonadota</taxon>
        <taxon>Betaproteobacteria</taxon>
        <taxon>Burkholderiales</taxon>
        <taxon>Burkholderiaceae</taxon>
        <taxon>Burkholderia</taxon>
        <taxon>Burkholderia cepacia complex</taxon>
    </lineage>
</organism>
<accession>A0A6P2VVP7</accession>
<protein>
    <recommendedName>
        <fullName evidence="3">Zinc-ribbon domain-containing protein</fullName>
    </recommendedName>
</protein>
<sequence length="393" mass="44226">MSVDQLKRLRKALVPYGLKLLSVEWQGWHAQYWIRCQRGHEVSRSGAHLLYHLVSCPSCRDDDAFRRLQHLAGQAGGKCVSSRYAGRTARYQFVCHHGHEFEKSLESLERGSWCVLCARADHSRRMAAADGMERIRAAARASGGRCLTKGYTKLGDRYRFVCASGHFWESVGLDVVRGAWCRICADQKKVTAYRLKDGLARLRSCAKKRGGRCLSKAYEGSKATYQFRCKAGHEWGALGARIFRGSWCLECQHDEKRFGIDSMRRLAIAHGGRCLSEKYRNAATPLKWVCAAGHHWSAAPGAIVRGHWCATCARDASKLGIELMQAIAAGRGGVCVSTNYVNSSSKLEWECAHGHRWMATANTIRRGHWCARCYFISITTTDKTRRKRRHEAA</sequence>
<proteinExistence type="predicted"/>
<dbReference type="AlphaFoldDB" id="A0A6P2VVP7"/>
<gene>
    <name evidence="1" type="ORF">BLA39750_01302</name>
</gene>
<dbReference type="EMBL" id="CABVQN010000004">
    <property type="protein sequence ID" value="VWC82432.1"/>
    <property type="molecule type" value="Genomic_DNA"/>
</dbReference>
<dbReference type="Proteomes" id="UP000494110">
    <property type="component" value="Unassembled WGS sequence"/>
</dbReference>
<evidence type="ECO:0000313" key="1">
    <source>
        <dbReference type="EMBL" id="VWC82432.1"/>
    </source>
</evidence>
<reference evidence="1 2" key="1">
    <citation type="submission" date="2019-09" db="EMBL/GenBank/DDBJ databases">
        <authorList>
            <person name="Depoorter E."/>
        </authorList>
    </citation>
    <scope>NUCLEOTIDE SEQUENCE [LARGE SCALE GENOMIC DNA]</scope>
    <source>
        <strain evidence="1">R-39750</strain>
    </source>
</reference>